<feature type="domain" description="Methanogenesis regulatory protein FilR1 middle" evidence="1">
    <location>
        <begin position="156"/>
        <end position="288"/>
    </location>
</feature>
<dbReference type="InterPro" id="IPR036390">
    <property type="entry name" value="WH_DNA-bd_sf"/>
</dbReference>
<dbReference type="CDD" id="cd00090">
    <property type="entry name" value="HTH_ARSR"/>
    <property type="match status" value="1"/>
</dbReference>
<dbReference type="InterPro" id="IPR011991">
    <property type="entry name" value="ArsR-like_HTH"/>
</dbReference>
<evidence type="ECO:0000259" key="1">
    <source>
        <dbReference type="Pfam" id="PF08350"/>
    </source>
</evidence>
<dbReference type="Gene3D" id="1.10.10.10">
    <property type="entry name" value="Winged helix-like DNA-binding domain superfamily/Winged helix DNA-binding domain"/>
    <property type="match status" value="1"/>
</dbReference>
<dbReference type="InterPro" id="IPR057527">
    <property type="entry name" value="HVO_A0261-like_N"/>
</dbReference>
<evidence type="ECO:0000259" key="2">
    <source>
        <dbReference type="Pfam" id="PF25213"/>
    </source>
</evidence>
<protein>
    <submittedName>
        <fullName evidence="3">Methanogenesis regulatory protein FilR1</fullName>
    </submittedName>
</protein>
<comment type="caution">
    <text evidence="3">The sequence shown here is derived from an EMBL/GenBank/DDBJ whole genome shotgun (WGS) entry which is preliminary data.</text>
</comment>
<dbReference type="Pfam" id="PF25213">
    <property type="entry name" value="HVO_A0261_N"/>
    <property type="match status" value="1"/>
</dbReference>
<feature type="domain" description="HVO-A0261-like N-terminal" evidence="2">
    <location>
        <begin position="36"/>
        <end position="116"/>
    </location>
</feature>
<dbReference type="Proteomes" id="UP000612009">
    <property type="component" value="Unassembled WGS sequence"/>
</dbReference>
<dbReference type="InterPro" id="IPR036388">
    <property type="entry name" value="WH-like_DNA-bd_sf"/>
</dbReference>
<dbReference type="InterPro" id="IPR016490">
    <property type="entry name" value="Tscrpt_reg_HTH_AF0396-typ3"/>
</dbReference>
<accession>A0A811TDH1</accession>
<organism evidence="3 4">
    <name type="scientific">Candidatus Argoarchaeum ethanivorans</name>
    <dbReference type="NCBI Taxonomy" id="2608793"/>
    <lineage>
        <taxon>Archaea</taxon>
        <taxon>Methanobacteriati</taxon>
        <taxon>Methanobacteriota</taxon>
        <taxon>Stenosarchaea group</taxon>
        <taxon>Methanomicrobia</taxon>
        <taxon>Methanosarcinales</taxon>
        <taxon>Methanosarcinales incertae sedis</taxon>
        <taxon>GOM Arc I cluster</taxon>
        <taxon>Candidatus Argoarchaeum</taxon>
    </lineage>
</organism>
<proteinExistence type="predicted"/>
<reference evidence="3" key="1">
    <citation type="submission" date="2020-10" db="EMBL/GenBank/DDBJ databases">
        <authorList>
            <person name="Hahn C.J."/>
            <person name="Laso-Perez R."/>
            <person name="Vulcano F."/>
            <person name="Vaziourakis K.-M."/>
            <person name="Stokke R."/>
            <person name="Steen I.H."/>
            <person name="Teske A."/>
            <person name="Boetius A."/>
            <person name="Liebeke M."/>
            <person name="Amann R."/>
            <person name="Knittel K."/>
        </authorList>
    </citation>
    <scope>NUCLEOTIDE SEQUENCE</scope>
    <source>
        <strain evidence="3">Gfbio:e3339647-f889-4370-9287-4fb5cb688e4c:AG392J18_GoMArc1</strain>
    </source>
</reference>
<dbReference type="EMBL" id="CAJHIR010000051">
    <property type="protein sequence ID" value="CAD6494451.1"/>
    <property type="molecule type" value="Genomic_DNA"/>
</dbReference>
<dbReference type="PIRSF" id="PIRSF006692">
    <property type="entry name" value="TF_HTH_AF0396_prd"/>
    <property type="match status" value="1"/>
</dbReference>
<name>A0A811TDH1_9EURY</name>
<dbReference type="AlphaFoldDB" id="A0A811TDH1"/>
<dbReference type="SUPFAM" id="SSF46785">
    <property type="entry name" value="Winged helix' DNA-binding domain"/>
    <property type="match status" value="1"/>
</dbReference>
<gene>
    <name evidence="3" type="primary">filR1</name>
    <name evidence="3" type="ORF">LAKADJCE_00766</name>
</gene>
<dbReference type="Pfam" id="PF08350">
    <property type="entry name" value="FilR1_middle"/>
    <property type="match status" value="1"/>
</dbReference>
<evidence type="ECO:0000313" key="4">
    <source>
        <dbReference type="Proteomes" id="UP000612009"/>
    </source>
</evidence>
<evidence type="ECO:0000313" key="3">
    <source>
        <dbReference type="EMBL" id="CAD6494451.1"/>
    </source>
</evidence>
<sequence>MEGDTTNEHINIGNQHASLMSMPYKKTKPTVFQNTIRLSTCSQLRSDILISLNRGRMELRDFRTELGVSSTTAIHALRELEKGNLVFQDEDRNYALTKIGEVIALKLADFIDAIEVVKTHEDFWLTHDLSGIPHSLLEKIGWLKDSALLEDTAIDIFKVHKNFVNLLEDAKKIRGISSIFVPDYPLLFEKLILKKKADVELVVTEEVLNKMLEMANQKMLKDAIEDENFKLKLYTVKEGINAAFTVTDYFLSFGMFHVGGTYDYNRDIISYDKKAIEWGMELFKFYLKQAEQVYL</sequence>
<dbReference type="InterPro" id="IPR013561">
    <property type="entry name" value="FilR1_middle_dom"/>
</dbReference>